<organism evidence="1">
    <name type="scientific">marine sediment metagenome</name>
    <dbReference type="NCBI Taxonomy" id="412755"/>
    <lineage>
        <taxon>unclassified sequences</taxon>
        <taxon>metagenomes</taxon>
        <taxon>ecological metagenomes</taxon>
    </lineage>
</organism>
<sequence>GMKFGWSYEQIEQSAKEQPERTLQILTHLYKNQEEGVV</sequence>
<feature type="non-terminal residue" evidence="1">
    <location>
        <position position="1"/>
    </location>
</feature>
<protein>
    <submittedName>
        <fullName evidence="1">Uncharacterized protein</fullName>
    </submittedName>
</protein>
<accession>X0Z9L4</accession>
<dbReference type="EMBL" id="BARS01051414">
    <property type="protein sequence ID" value="GAG45161.1"/>
    <property type="molecule type" value="Genomic_DNA"/>
</dbReference>
<reference evidence="1" key="1">
    <citation type="journal article" date="2014" name="Front. Microbiol.">
        <title>High frequency of phylogenetically diverse reductive dehalogenase-homologous genes in deep subseafloor sedimentary metagenomes.</title>
        <authorList>
            <person name="Kawai M."/>
            <person name="Futagami T."/>
            <person name="Toyoda A."/>
            <person name="Takaki Y."/>
            <person name="Nishi S."/>
            <person name="Hori S."/>
            <person name="Arai W."/>
            <person name="Tsubouchi T."/>
            <person name="Morono Y."/>
            <person name="Uchiyama I."/>
            <person name="Ito T."/>
            <person name="Fujiyama A."/>
            <person name="Inagaki F."/>
            <person name="Takami H."/>
        </authorList>
    </citation>
    <scope>NUCLEOTIDE SEQUENCE</scope>
    <source>
        <strain evidence="1">Expedition CK06-06</strain>
    </source>
</reference>
<name>X0Z9L4_9ZZZZ</name>
<evidence type="ECO:0000313" key="1">
    <source>
        <dbReference type="EMBL" id="GAG45161.1"/>
    </source>
</evidence>
<dbReference type="AlphaFoldDB" id="X0Z9L4"/>
<gene>
    <name evidence="1" type="ORF">S01H1_76592</name>
</gene>
<comment type="caution">
    <text evidence="1">The sequence shown here is derived from an EMBL/GenBank/DDBJ whole genome shotgun (WGS) entry which is preliminary data.</text>
</comment>
<proteinExistence type="predicted"/>